<sequence length="129" mass="14525">MRMADDAPRTWTVDDHLRDADPAHVELWHRVVALVEACGPVTVLAHQTTVTFAGERRGFAGARPTRHGVDGFLDLQRPLGPDRRIRRVSPYTKRLFVHQFRVTSADDLDDAFEGWVREAYAVGAGAHLR</sequence>
<reference evidence="2 3" key="1">
    <citation type="submission" date="2018-11" db="EMBL/GenBank/DDBJ databases">
        <title>Draft genome sequence of Cellulomonas takizawaensis strain TKZ-21.</title>
        <authorList>
            <person name="Yamamura H."/>
            <person name="Hayashi T."/>
            <person name="Hamada M."/>
            <person name="Serisawa Y."/>
            <person name="Matsuyama K."/>
            <person name="Nakagawa Y."/>
            <person name="Otoguro M."/>
            <person name="Yanagida F."/>
            <person name="Hayakawa M."/>
        </authorList>
    </citation>
    <scope>NUCLEOTIDE SEQUENCE [LARGE SCALE GENOMIC DNA]</scope>
    <source>
        <strain evidence="2 3">TKZ-21</strain>
    </source>
</reference>
<organism evidence="2 3">
    <name type="scientific">Cellulomonas algicola</name>
    <dbReference type="NCBI Taxonomy" id="2071633"/>
    <lineage>
        <taxon>Bacteria</taxon>
        <taxon>Bacillati</taxon>
        <taxon>Actinomycetota</taxon>
        <taxon>Actinomycetes</taxon>
        <taxon>Micrococcales</taxon>
        <taxon>Cellulomonadaceae</taxon>
        <taxon>Cellulomonas</taxon>
    </lineage>
</organism>
<evidence type="ECO:0000313" key="3">
    <source>
        <dbReference type="Proteomes" id="UP000288246"/>
    </source>
</evidence>
<evidence type="ECO:0000313" key="2">
    <source>
        <dbReference type="EMBL" id="GCD21680.1"/>
    </source>
</evidence>
<keyword evidence="3" id="KW-1185">Reference proteome</keyword>
<name>A0A401V420_9CELL</name>
<evidence type="ECO:0000259" key="1">
    <source>
        <dbReference type="Pfam" id="PF18899"/>
    </source>
</evidence>
<dbReference type="Pfam" id="PF18899">
    <property type="entry name" value="DUF5655"/>
    <property type="match status" value="1"/>
</dbReference>
<feature type="domain" description="DUF5655" evidence="1">
    <location>
        <begin position="13"/>
        <end position="121"/>
    </location>
</feature>
<dbReference type="EMBL" id="BHYL01000326">
    <property type="protein sequence ID" value="GCD21680.1"/>
    <property type="molecule type" value="Genomic_DNA"/>
</dbReference>
<gene>
    <name evidence="2" type="ORF">CTKZ_32420</name>
</gene>
<comment type="caution">
    <text evidence="2">The sequence shown here is derived from an EMBL/GenBank/DDBJ whole genome shotgun (WGS) entry which is preliminary data.</text>
</comment>
<dbReference type="Proteomes" id="UP000288246">
    <property type="component" value="Unassembled WGS sequence"/>
</dbReference>
<dbReference type="AlphaFoldDB" id="A0A401V420"/>
<accession>A0A401V420</accession>
<dbReference type="InterPro" id="IPR043714">
    <property type="entry name" value="DUF5655"/>
</dbReference>
<proteinExistence type="predicted"/>
<protein>
    <recommendedName>
        <fullName evidence="1">DUF5655 domain-containing protein</fullName>
    </recommendedName>
</protein>